<dbReference type="Proteomes" id="UP001330812">
    <property type="component" value="Chromosome"/>
</dbReference>
<dbReference type="PANTHER" id="PTHR43201:SF5">
    <property type="entry name" value="MEDIUM-CHAIN ACYL-COA LIGASE ACSF2, MITOCHONDRIAL"/>
    <property type="match status" value="1"/>
</dbReference>
<feature type="domain" description="AMP-binding enzyme C-terminal" evidence="4">
    <location>
        <begin position="449"/>
        <end position="523"/>
    </location>
</feature>
<keyword evidence="6" id="KW-1185">Reference proteome</keyword>
<evidence type="ECO:0000256" key="1">
    <source>
        <dbReference type="ARBA" id="ARBA00006432"/>
    </source>
</evidence>
<dbReference type="SUPFAM" id="SSF56801">
    <property type="entry name" value="Acetyl-CoA synthetase-like"/>
    <property type="match status" value="1"/>
</dbReference>
<dbReference type="Pfam" id="PF00501">
    <property type="entry name" value="AMP-binding"/>
    <property type="match status" value="1"/>
</dbReference>
<evidence type="ECO:0000313" key="5">
    <source>
        <dbReference type="EMBL" id="WSE32234.1"/>
    </source>
</evidence>
<evidence type="ECO:0000259" key="4">
    <source>
        <dbReference type="Pfam" id="PF13193"/>
    </source>
</evidence>
<sequence length="546" mass="58547">MSVHDAEPSQWEIHRPGPAADAMPFTGYAELFADVCLAAAALERPAATALTDDRASLSFRQAEDAVTAVAAGLRMLGIHQGDVVSWQLPAWHEAYLLHLAVIRIGAISNPIDLRCRGAELEHALGQARSRLVVVPEEFGGFRHSDDVTRSRAVLPELRHVVVARAGRDRVARSFDSLRRHDGLRHETANRTPDDPALLVFTAGTAGRPKAVVHTHRSLASAGRGVIDRFRLTADAPVFVAAPLADATGFVYGLQVPALLSAPVVFSRTPRPRATLRVIAGRRCGLVVAEPGLVRAFAERENADADLSALRALVCVTGHITAAHLRAAGEKLARPVLRAYGLAEYPALAIGAPGEGGTGSRYHLLPGVAGVHVTSSEAAAARAGVTGELAVSGPALFAGYLADGRRPSTSDGRFRTGDVVVDHGRAGFAVHGRAADRVRRGDEELEVTALEDLVREHPGIRDVAVVGMPCPALRQRVCAFVVPSPGYRPTLPDLTEFLLRQGVARRAVPERLEVVARLPRTPAGELRRFRLRELITTRLIEEFFASL</sequence>
<name>A0ABZ1ICP9_9PSEU</name>
<comment type="similarity">
    <text evidence="1">Belongs to the ATP-dependent AMP-binding enzyme family.</text>
</comment>
<dbReference type="EMBL" id="CP142149">
    <property type="protein sequence ID" value="WSE32234.1"/>
    <property type="molecule type" value="Genomic_DNA"/>
</dbReference>
<keyword evidence="2" id="KW-0436">Ligase</keyword>
<dbReference type="Pfam" id="PF13193">
    <property type="entry name" value="AMP-binding_C"/>
    <property type="match status" value="1"/>
</dbReference>
<dbReference type="Gene3D" id="3.40.50.980">
    <property type="match status" value="2"/>
</dbReference>
<evidence type="ECO:0000256" key="2">
    <source>
        <dbReference type="ARBA" id="ARBA00022598"/>
    </source>
</evidence>
<dbReference type="InterPro" id="IPR045851">
    <property type="entry name" value="AMP-bd_C_sf"/>
</dbReference>
<gene>
    <name evidence="5" type="ORF">VSH64_08945</name>
</gene>
<dbReference type="RefSeq" id="WP_326835042.1">
    <property type="nucleotide sequence ID" value="NZ_CP142149.1"/>
</dbReference>
<evidence type="ECO:0000313" key="6">
    <source>
        <dbReference type="Proteomes" id="UP001330812"/>
    </source>
</evidence>
<organism evidence="5 6">
    <name type="scientific">Amycolatopsis rhabdoformis</name>
    <dbReference type="NCBI Taxonomy" id="1448059"/>
    <lineage>
        <taxon>Bacteria</taxon>
        <taxon>Bacillati</taxon>
        <taxon>Actinomycetota</taxon>
        <taxon>Actinomycetes</taxon>
        <taxon>Pseudonocardiales</taxon>
        <taxon>Pseudonocardiaceae</taxon>
        <taxon>Amycolatopsis</taxon>
    </lineage>
</organism>
<protein>
    <submittedName>
        <fullName evidence="5">AMP-binding protein</fullName>
    </submittedName>
</protein>
<evidence type="ECO:0000259" key="3">
    <source>
        <dbReference type="Pfam" id="PF00501"/>
    </source>
</evidence>
<dbReference type="Gene3D" id="3.30.300.30">
    <property type="match status" value="1"/>
</dbReference>
<dbReference type="Gene3D" id="2.30.38.10">
    <property type="entry name" value="Luciferase, Domain 3"/>
    <property type="match status" value="1"/>
</dbReference>
<reference evidence="5 6" key="1">
    <citation type="journal article" date="2015" name="Int. J. Syst. Evol. Microbiol.">
        <title>Amycolatopsis rhabdoformis sp. nov., an actinomycete isolated from a tropical forest soil.</title>
        <authorList>
            <person name="Souza W.R."/>
            <person name="Silva R.E."/>
            <person name="Goodfellow M."/>
            <person name="Busarakam K."/>
            <person name="Figueiro F.S."/>
            <person name="Ferreira D."/>
            <person name="Rodrigues-Filho E."/>
            <person name="Moraes L.A.B."/>
            <person name="Zucchi T.D."/>
        </authorList>
    </citation>
    <scope>NUCLEOTIDE SEQUENCE [LARGE SCALE GENOMIC DNA]</scope>
    <source>
        <strain evidence="5 6">NCIMB 14900</strain>
    </source>
</reference>
<dbReference type="PANTHER" id="PTHR43201">
    <property type="entry name" value="ACYL-COA SYNTHETASE"/>
    <property type="match status" value="1"/>
</dbReference>
<dbReference type="InterPro" id="IPR025110">
    <property type="entry name" value="AMP-bd_C"/>
</dbReference>
<dbReference type="InterPro" id="IPR000873">
    <property type="entry name" value="AMP-dep_synth/lig_dom"/>
</dbReference>
<feature type="domain" description="AMP-dependent synthetase/ligase" evidence="3">
    <location>
        <begin position="39"/>
        <end position="400"/>
    </location>
</feature>
<accession>A0ABZ1ICP9</accession>
<proteinExistence type="inferred from homology"/>